<evidence type="ECO:0000256" key="4">
    <source>
        <dbReference type="ARBA" id="ARBA00023163"/>
    </source>
</evidence>
<dbReference type="PANTHER" id="PTHR30126:SF98">
    <property type="entry name" value="HTH-TYPE TRANSCRIPTIONAL ACTIVATOR BAUR"/>
    <property type="match status" value="1"/>
</dbReference>
<evidence type="ECO:0000256" key="2">
    <source>
        <dbReference type="ARBA" id="ARBA00023015"/>
    </source>
</evidence>
<keyword evidence="2" id="KW-0805">Transcription regulation</keyword>
<dbReference type="OrthoDB" id="8587655at2"/>
<gene>
    <name evidence="6" type="ORF">AWC35_07040</name>
</gene>
<comment type="similarity">
    <text evidence="1">Belongs to the LysR transcriptional regulatory family.</text>
</comment>
<dbReference type="GO" id="GO:0000976">
    <property type="term" value="F:transcription cis-regulatory region binding"/>
    <property type="evidence" value="ECO:0007669"/>
    <property type="project" value="TreeGrafter"/>
</dbReference>
<dbReference type="Pfam" id="PF00126">
    <property type="entry name" value="HTH_1"/>
    <property type="match status" value="1"/>
</dbReference>
<dbReference type="Gene3D" id="3.40.190.10">
    <property type="entry name" value="Periplasmic binding protein-like II"/>
    <property type="match status" value="2"/>
</dbReference>
<keyword evidence="4" id="KW-0804">Transcription</keyword>
<evidence type="ECO:0000256" key="3">
    <source>
        <dbReference type="ARBA" id="ARBA00023125"/>
    </source>
</evidence>
<dbReference type="RefSeq" id="WP_095845726.1">
    <property type="nucleotide sequence ID" value="NZ_CP014136.1"/>
</dbReference>
<dbReference type="PANTHER" id="PTHR30126">
    <property type="entry name" value="HTH-TYPE TRANSCRIPTIONAL REGULATOR"/>
    <property type="match status" value="1"/>
</dbReference>
<dbReference type="InterPro" id="IPR036390">
    <property type="entry name" value="WH_DNA-bd_sf"/>
</dbReference>
<dbReference type="Pfam" id="PF03466">
    <property type="entry name" value="LysR_substrate"/>
    <property type="match status" value="1"/>
</dbReference>
<dbReference type="InterPro" id="IPR005119">
    <property type="entry name" value="LysR_subst-bd"/>
</dbReference>
<evidence type="ECO:0000259" key="5">
    <source>
        <dbReference type="PROSITE" id="PS50931"/>
    </source>
</evidence>
<dbReference type="EMBL" id="CP014136">
    <property type="protein sequence ID" value="ATA19124.1"/>
    <property type="molecule type" value="Genomic_DNA"/>
</dbReference>
<accession>A0A250AYZ1</accession>
<dbReference type="GO" id="GO:0003700">
    <property type="term" value="F:DNA-binding transcription factor activity"/>
    <property type="evidence" value="ECO:0007669"/>
    <property type="project" value="InterPro"/>
</dbReference>
<evidence type="ECO:0000313" key="7">
    <source>
        <dbReference type="Proteomes" id="UP000217182"/>
    </source>
</evidence>
<dbReference type="InterPro" id="IPR000847">
    <property type="entry name" value="LysR_HTH_N"/>
</dbReference>
<dbReference type="CDD" id="cd05466">
    <property type="entry name" value="PBP2_LTTR_substrate"/>
    <property type="match status" value="1"/>
</dbReference>
<keyword evidence="7" id="KW-1185">Reference proteome</keyword>
<dbReference type="Gene3D" id="1.10.10.10">
    <property type="entry name" value="Winged helix-like DNA-binding domain superfamily/Winged helix DNA-binding domain"/>
    <property type="match status" value="1"/>
</dbReference>
<dbReference type="InterPro" id="IPR036388">
    <property type="entry name" value="WH-like_DNA-bd_sf"/>
</dbReference>
<dbReference type="SUPFAM" id="SSF46785">
    <property type="entry name" value="Winged helix' DNA-binding domain"/>
    <property type="match status" value="1"/>
</dbReference>
<dbReference type="AlphaFoldDB" id="A0A250AYZ1"/>
<keyword evidence="3" id="KW-0238">DNA-binding</keyword>
<dbReference type="SUPFAM" id="SSF53850">
    <property type="entry name" value="Periplasmic binding protein-like II"/>
    <property type="match status" value="1"/>
</dbReference>
<evidence type="ECO:0000256" key="1">
    <source>
        <dbReference type="ARBA" id="ARBA00009437"/>
    </source>
</evidence>
<name>A0A250AYZ1_9GAMM</name>
<protein>
    <submittedName>
        <fullName evidence="6">LysR family transcriptional regulator</fullName>
    </submittedName>
</protein>
<organism evidence="6 7">
    <name type="scientific">Gibbsiella quercinecans</name>
    <dbReference type="NCBI Taxonomy" id="929813"/>
    <lineage>
        <taxon>Bacteria</taxon>
        <taxon>Pseudomonadati</taxon>
        <taxon>Pseudomonadota</taxon>
        <taxon>Gammaproteobacteria</taxon>
        <taxon>Enterobacterales</taxon>
        <taxon>Yersiniaceae</taxon>
        <taxon>Gibbsiella</taxon>
    </lineage>
</organism>
<dbReference type="PROSITE" id="PS50931">
    <property type="entry name" value="HTH_LYSR"/>
    <property type="match status" value="1"/>
</dbReference>
<feature type="domain" description="HTH lysR-type" evidence="5">
    <location>
        <begin position="27"/>
        <end position="83"/>
    </location>
</feature>
<proteinExistence type="inferred from homology"/>
<dbReference type="Proteomes" id="UP000217182">
    <property type="component" value="Chromosome"/>
</dbReference>
<reference evidence="6 7" key="1">
    <citation type="submission" date="2016-01" db="EMBL/GenBank/DDBJ databases">
        <authorList>
            <person name="Oliw E.H."/>
        </authorList>
    </citation>
    <scope>NUCLEOTIDE SEQUENCE [LARGE SCALE GENOMIC DNA]</scope>
    <source>
        <strain evidence="6 7">FRB97</strain>
    </source>
</reference>
<sequence>MESQLSKSGNTSSCRGDINQQTIGVADLKLLKVFKTVVEAGGFTAACGELNIGLAAISKQISDLEVRFGMKLCTRGREGFYLTDHGKITYSACLDLFSSINQFRDKLNNARHELFGELNIGIIDNTITDRRSPVVSALRTIHRQAPKVSVRLHATQLEEIERGVIDGRFTCGIIPVYQEKPDLDYFFLYDEIAYLCCSNQHELFSLTPDELTFERIENASLVNHFYTNHSHKNPALHFSSSNAIAVQVEAVTMLILTGNYIGFLPDHYINGFTADGEIKALLPDAISVKTPINLVVKRGTALNSVVKLFLNALKDRPSTAAPVEANH</sequence>
<dbReference type="KEGG" id="gqu:AWC35_07040"/>
<evidence type="ECO:0000313" key="6">
    <source>
        <dbReference type="EMBL" id="ATA19124.1"/>
    </source>
</evidence>